<feature type="domain" description="AB hydrolase-1" evidence="1">
    <location>
        <begin position="20"/>
        <end position="249"/>
    </location>
</feature>
<dbReference type="InterPro" id="IPR000073">
    <property type="entry name" value="AB_hydrolase_1"/>
</dbReference>
<dbReference type="EMBL" id="QQBC01000011">
    <property type="protein sequence ID" value="RDI63147.1"/>
    <property type="molecule type" value="Genomic_DNA"/>
</dbReference>
<name>A0A370HXB4_9NOCA</name>
<dbReference type="Gene3D" id="3.40.50.1820">
    <property type="entry name" value="alpha/beta hydrolase"/>
    <property type="match status" value="1"/>
</dbReference>
<comment type="caution">
    <text evidence="2">The sequence shown here is derived from an EMBL/GenBank/DDBJ whole genome shotgun (WGS) entry which is preliminary data.</text>
</comment>
<evidence type="ECO:0000259" key="1">
    <source>
        <dbReference type="Pfam" id="PF12697"/>
    </source>
</evidence>
<reference evidence="2 3" key="1">
    <citation type="submission" date="2018-07" db="EMBL/GenBank/DDBJ databases">
        <title>Genomic Encyclopedia of Type Strains, Phase IV (KMG-IV): sequencing the most valuable type-strain genomes for metagenomic binning, comparative biology and taxonomic classification.</title>
        <authorList>
            <person name="Goeker M."/>
        </authorList>
    </citation>
    <scope>NUCLEOTIDE SEQUENCE [LARGE SCALE GENOMIC DNA]</scope>
    <source>
        <strain evidence="2 3">DSM 44290</strain>
    </source>
</reference>
<gene>
    <name evidence="2" type="ORF">DFR76_111165</name>
</gene>
<dbReference type="GO" id="GO:0003824">
    <property type="term" value="F:catalytic activity"/>
    <property type="evidence" value="ECO:0007669"/>
    <property type="project" value="UniProtKB-ARBA"/>
</dbReference>
<dbReference type="SUPFAM" id="SSF53474">
    <property type="entry name" value="alpha/beta-Hydrolases"/>
    <property type="match status" value="1"/>
</dbReference>
<dbReference type="InterPro" id="IPR050266">
    <property type="entry name" value="AB_hydrolase_sf"/>
</dbReference>
<dbReference type="STRING" id="1210086.GCA_001613105_05062"/>
<proteinExistence type="predicted"/>
<dbReference type="PANTHER" id="PTHR43798">
    <property type="entry name" value="MONOACYLGLYCEROL LIPASE"/>
    <property type="match status" value="1"/>
</dbReference>
<accession>A0A370HXB4</accession>
<sequence length="269" mass="28476">MAQVVSEPEPQFRAGRGEPLLLVHGLLLTWQSWGVVADELASDYDVLAPTLPGHWGGPPAPRPVTIAALADFVESVLDETGWPTAHLVGNSLGAWLVLELAARGRARTVTAISPGGLWASDAGASQRLIRKYRAFAPVIGVGAGAGAHPMVRSLVTPLLVHRPALVPHRLATANALAPAHCTVVDDLTEDPSIPAGFTRFPDITAPTTLLFCAEDRLLPPKDNNHHPTHPTLHTRTLPAVGHVPMLEAPTLITTEIRTATARSGHASRA</sequence>
<protein>
    <submittedName>
        <fullName evidence="2">Pimeloyl-ACP methyl ester carboxylesterase</fullName>
    </submittedName>
</protein>
<dbReference type="Proteomes" id="UP000254869">
    <property type="component" value="Unassembled WGS sequence"/>
</dbReference>
<dbReference type="AlphaFoldDB" id="A0A370HXB4"/>
<dbReference type="InterPro" id="IPR029058">
    <property type="entry name" value="AB_hydrolase_fold"/>
</dbReference>
<organism evidence="2 3">
    <name type="scientific">Nocardia pseudobrasiliensis</name>
    <dbReference type="NCBI Taxonomy" id="45979"/>
    <lineage>
        <taxon>Bacteria</taxon>
        <taxon>Bacillati</taxon>
        <taxon>Actinomycetota</taxon>
        <taxon>Actinomycetes</taxon>
        <taxon>Mycobacteriales</taxon>
        <taxon>Nocardiaceae</taxon>
        <taxon>Nocardia</taxon>
    </lineage>
</organism>
<evidence type="ECO:0000313" key="3">
    <source>
        <dbReference type="Proteomes" id="UP000254869"/>
    </source>
</evidence>
<dbReference type="RefSeq" id="WP_068002361.1">
    <property type="nucleotide sequence ID" value="NZ_QQBC01000011.1"/>
</dbReference>
<evidence type="ECO:0000313" key="2">
    <source>
        <dbReference type="EMBL" id="RDI63147.1"/>
    </source>
</evidence>
<dbReference type="Pfam" id="PF12697">
    <property type="entry name" value="Abhydrolase_6"/>
    <property type="match status" value="1"/>
</dbReference>
<keyword evidence="3" id="KW-1185">Reference proteome</keyword>